<keyword evidence="5" id="KW-1185">Reference proteome</keyword>
<gene>
    <name evidence="4" type="primary">WOR2_1</name>
    <name evidence="4" type="ORF">LHYA1_G007440</name>
</gene>
<feature type="compositionally biased region" description="Polar residues" evidence="2">
    <location>
        <begin position="627"/>
        <end position="637"/>
    </location>
</feature>
<dbReference type="PANTHER" id="PTHR38791:SF13">
    <property type="entry name" value="ZN(2)-C6 FUNGAL-TYPE DOMAIN-CONTAINING PROTEIN"/>
    <property type="match status" value="1"/>
</dbReference>
<proteinExistence type="predicted"/>
<feature type="compositionally biased region" description="Polar residues" evidence="2">
    <location>
        <begin position="601"/>
        <end position="617"/>
    </location>
</feature>
<dbReference type="InterPro" id="IPR021858">
    <property type="entry name" value="Fun_TF"/>
</dbReference>
<comment type="caution">
    <text evidence="4">The sequence shown here is derived from an EMBL/GenBank/DDBJ whole genome shotgun (WGS) entry which is preliminary data.</text>
</comment>
<dbReference type="PROSITE" id="PS00463">
    <property type="entry name" value="ZN2_CY6_FUNGAL_1"/>
    <property type="match status" value="1"/>
</dbReference>
<evidence type="ECO:0000256" key="2">
    <source>
        <dbReference type="SAM" id="MobiDB-lite"/>
    </source>
</evidence>
<evidence type="ECO:0000259" key="3">
    <source>
        <dbReference type="PROSITE" id="PS50048"/>
    </source>
</evidence>
<name>A0A8H8TXB9_9HELO</name>
<dbReference type="GO" id="GO:0008270">
    <property type="term" value="F:zinc ion binding"/>
    <property type="evidence" value="ECO:0007669"/>
    <property type="project" value="InterPro"/>
</dbReference>
<dbReference type="SMART" id="SM00066">
    <property type="entry name" value="GAL4"/>
    <property type="match status" value="1"/>
</dbReference>
<dbReference type="SUPFAM" id="SSF57701">
    <property type="entry name" value="Zn2/Cys6 DNA-binding domain"/>
    <property type="match status" value="1"/>
</dbReference>
<dbReference type="InterPro" id="IPR036864">
    <property type="entry name" value="Zn2-C6_fun-type_DNA-bd_sf"/>
</dbReference>
<feature type="domain" description="Zn(2)-C6 fungal-type" evidence="3">
    <location>
        <begin position="10"/>
        <end position="38"/>
    </location>
</feature>
<dbReference type="Pfam" id="PF11951">
    <property type="entry name" value="Fungal_trans_2"/>
    <property type="match status" value="1"/>
</dbReference>
<reference evidence="4 5" key="1">
    <citation type="submission" date="2018-05" db="EMBL/GenBank/DDBJ databases">
        <title>Genome sequencing and assembly of the regulated plant pathogen Lachnellula willkommii and related sister species for the development of diagnostic species identification markers.</title>
        <authorList>
            <person name="Giroux E."/>
            <person name="Bilodeau G."/>
        </authorList>
    </citation>
    <scope>NUCLEOTIDE SEQUENCE [LARGE SCALE GENOMIC DNA]</scope>
    <source>
        <strain evidence="4 5">CBS 185.66</strain>
    </source>
</reference>
<dbReference type="GO" id="GO:0000981">
    <property type="term" value="F:DNA-binding transcription factor activity, RNA polymerase II-specific"/>
    <property type="evidence" value="ECO:0007669"/>
    <property type="project" value="InterPro"/>
</dbReference>
<dbReference type="AlphaFoldDB" id="A0A8H8TXB9"/>
<dbReference type="InterPro" id="IPR001138">
    <property type="entry name" value="Zn2Cys6_DnaBD"/>
</dbReference>
<dbReference type="GeneID" id="41987638"/>
<dbReference type="RefSeq" id="XP_031002555.1">
    <property type="nucleotide sequence ID" value="XM_031152369.1"/>
</dbReference>
<dbReference type="InterPro" id="IPR053175">
    <property type="entry name" value="DHMBA_Reg_Transcription_Factor"/>
</dbReference>
<dbReference type="CDD" id="cd00067">
    <property type="entry name" value="GAL4"/>
    <property type="match status" value="1"/>
</dbReference>
<keyword evidence="1" id="KW-0539">Nucleus</keyword>
<protein>
    <submittedName>
        <fullName evidence="4">White-opaque regulator</fullName>
    </submittedName>
</protein>
<dbReference type="PANTHER" id="PTHR38791">
    <property type="entry name" value="ZN(II)2CYS6 TRANSCRIPTION FACTOR (EUROFUNG)-RELATED-RELATED"/>
    <property type="match status" value="1"/>
</dbReference>
<organism evidence="4 5">
    <name type="scientific">Lachnellula hyalina</name>
    <dbReference type="NCBI Taxonomy" id="1316788"/>
    <lineage>
        <taxon>Eukaryota</taxon>
        <taxon>Fungi</taxon>
        <taxon>Dikarya</taxon>
        <taxon>Ascomycota</taxon>
        <taxon>Pezizomycotina</taxon>
        <taxon>Leotiomycetes</taxon>
        <taxon>Helotiales</taxon>
        <taxon>Lachnaceae</taxon>
        <taxon>Lachnellula</taxon>
    </lineage>
</organism>
<sequence length="672" mass="73831">MVYCGKPSRGCQMCRTRRIKCDETKPTCSQCQKSRRQCPGYKDEFDLVFRNETQATEKRARKTLHIKRQGILDNQADLANSLRDDSNMQDTSSSRLAMMLSTSQALALSVPIEQQAPCFFVTNFIIPLSDRGAGTGPGHFDYLEPLMKIAGPNSTLSVAFEAVAMAALANRPNSRGRGLLPKAMGQYAKALKATNLALQNPAHQKTDQTLASILMLGFFETVLAQSNNAQAWYSHVDGAVQVVRMRGKKQLRTKIGQSMFRVVRNQMTVNCMTASKVPAGGADWWCTDSPGEDFIVRLNIAVATLRSEIHAALADWPRTPEYFQKATEFIRRARVMEKQYLQWESLLPEYLKPKSIAWVDQIPGGDITKAEVCPGKVDVYQDIRIATMWNHTRILRLYISGTIVRCAAWIRSPLDYRTAPEYSTESRLCHDLITETIASIPFFLGWRVGHGGGDSPAGEQPNGAARPKNFVSPSGAAAFFAIWPLFSISATDSITDLQRAWVKGRLVFIGEVIGLSHAKVLSGFQLRLPSMTIRRDNMGHAAPTPEMLAAAVTRGVYTYAPSSSSSSSSSSARNTPTDESTTSQSQPQSPFNPASFASPGSGISQRNNNHNGATNPGQGMGMGQPLYTLSPQQQRQAMQKEAYERERASLLKKASNSQGAAVEKLAAKFLAV</sequence>
<dbReference type="EMBL" id="QGMH01000163">
    <property type="protein sequence ID" value="TVY23767.1"/>
    <property type="molecule type" value="Genomic_DNA"/>
</dbReference>
<evidence type="ECO:0000256" key="1">
    <source>
        <dbReference type="ARBA" id="ARBA00023242"/>
    </source>
</evidence>
<dbReference type="Pfam" id="PF00172">
    <property type="entry name" value="Zn_clus"/>
    <property type="match status" value="1"/>
</dbReference>
<dbReference type="PROSITE" id="PS50048">
    <property type="entry name" value="ZN2_CY6_FUNGAL_2"/>
    <property type="match status" value="1"/>
</dbReference>
<dbReference type="OrthoDB" id="4314040at2759"/>
<evidence type="ECO:0000313" key="4">
    <source>
        <dbReference type="EMBL" id="TVY23767.1"/>
    </source>
</evidence>
<dbReference type="Proteomes" id="UP000431533">
    <property type="component" value="Unassembled WGS sequence"/>
</dbReference>
<accession>A0A8H8TXB9</accession>
<evidence type="ECO:0000313" key="5">
    <source>
        <dbReference type="Proteomes" id="UP000431533"/>
    </source>
</evidence>
<feature type="region of interest" description="Disordered" evidence="2">
    <location>
        <begin position="561"/>
        <end position="659"/>
    </location>
</feature>
<feature type="compositionally biased region" description="Low complexity" evidence="2">
    <location>
        <begin position="562"/>
        <end position="589"/>
    </location>
</feature>
<dbReference type="Gene3D" id="4.10.240.10">
    <property type="entry name" value="Zn(2)-C6 fungal-type DNA-binding domain"/>
    <property type="match status" value="1"/>
</dbReference>